<dbReference type="EMBL" id="BT123596">
    <property type="protein sequence ID" value="ADE76909.1"/>
    <property type="molecule type" value="mRNA"/>
</dbReference>
<dbReference type="Gene3D" id="1.20.1270.220">
    <property type="match status" value="1"/>
</dbReference>
<feature type="domain" description="NET" evidence="7">
    <location>
        <begin position="265"/>
        <end position="346"/>
    </location>
</feature>
<reference evidence="8" key="1">
    <citation type="submission" date="2010-04" db="EMBL/GenBank/DDBJ databases">
        <authorList>
            <person name="Reid K.E."/>
            <person name="Liao N."/>
            <person name="Chan S."/>
            <person name="Docking R."/>
            <person name="Taylor G."/>
            <person name="Moore R."/>
            <person name="Mayo M."/>
            <person name="Munro S."/>
            <person name="King J."/>
            <person name="Yanchuk A."/>
            <person name="Holt R."/>
            <person name="Jones S."/>
            <person name="Marra M."/>
            <person name="Ritland C.E."/>
            <person name="Ritland K."/>
            <person name="Bohlmann J."/>
        </authorList>
    </citation>
    <scope>NUCLEOTIDE SEQUENCE</scope>
    <source>
        <tissue evidence="8">Bud</tissue>
    </source>
</reference>
<dbReference type="Pfam" id="PF17035">
    <property type="entry name" value="BET"/>
    <property type="match status" value="1"/>
</dbReference>
<proteinExistence type="evidence at transcript level"/>
<evidence type="ECO:0000256" key="1">
    <source>
        <dbReference type="ARBA" id="ARBA00023015"/>
    </source>
</evidence>
<dbReference type="PRINTS" id="PR00503">
    <property type="entry name" value="BROMODOMAIN"/>
</dbReference>
<feature type="region of interest" description="Disordered" evidence="5">
    <location>
        <begin position="1"/>
        <end position="33"/>
    </location>
</feature>
<organism evidence="8">
    <name type="scientific">Picea sitchensis</name>
    <name type="common">Sitka spruce</name>
    <name type="synonym">Pinus sitchensis</name>
    <dbReference type="NCBI Taxonomy" id="3332"/>
    <lineage>
        <taxon>Eukaryota</taxon>
        <taxon>Viridiplantae</taxon>
        <taxon>Streptophyta</taxon>
        <taxon>Embryophyta</taxon>
        <taxon>Tracheophyta</taxon>
        <taxon>Spermatophyta</taxon>
        <taxon>Pinopsida</taxon>
        <taxon>Pinidae</taxon>
        <taxon>Conifers I</taxon>
        <taxon>Pinales</taxon>
        <taxon>Pinaceae</taxon>
        <taxon>Picea</taxon>
    </lineage>
</organism>
<dbReference type="PANTHER" id="PTHR45926">
    <property type="entry name" value="OSJNBA0053K19.4 PROTEIN"/>
    <property type="match status" value="1"/>
</dbReference>
<evidence type="ECO:0000259" key="7">
    <source>
        <dbReference type="PROSITE" id="PS51525"/>
    </source>
</evidence>
<dbReference type="InterPro" id="IPR038336">
    <property type="entry name" value="NET_sf"/>
</dbReference>
<evidence type="ECO:0008006" key="9">
    <source>
        <dbReference type="Google" id="ProtNLM"/>
    </source>
</evidence>
<protein>
    <recommendedName>
        <fullName evidence="9">Bromo domain-containing protein</fullName>
    </recommendedName>
</protein>
<feature type="domain" description="Bromo" evidence="6">
    <location>
        <begin position="121"/>
        <end position="196"/>
    </location>
</feature>
<keyword evidence="2 4" id="KW-0103">Bromodomain</keyword>
<dbReference type="PROSITE" id="PS50014">
    <property type="entry name" value="BROMODOMAIN_2"/>
    <property type="match status" value="1"/>
</dbReference>
<evidence type="ECO:0000313" key="8">
    <source>
        <dbReference type="EMBL" id="ADE76909.1"/>
    </source>
</evidence>
<evidence type="ECO:0000256" key="3">
    <source>
        <dbReference type="ARBA" id="ARBA00023163"/>
    </source>
</evidence>
<evidence type="ECO:0000256" key="2">
    <source>
        <dbReference type="ARBA" id="ARBA00023117"/>
    </source>
</evidence>
<keyword evidence="3" id="KW-0804">Transcription</keyword>
<dbReference type="Pfam" id="PF00439">
    <property type="entry name" value="Bromodomain"/>
    <property type="match status" value="1"/>
</dbReference>
<evidence type="ECO:0000259" key="6">
    <source>
        <dbReference type="PROSITE" id="PS50014"/>
    </source>
</evidence>
<dbReference type="InterPro" id="IPR027353">
    <property type="entry name" value="NET_dom"/>
</dbReference>
<evidence type="ECO:0000256" key="5">
    <source>
        <dbReference type="SAM" id="MobiDB-lite"/>
    </source>
</evidence>
<dbReference type="AlphaFoldDB" id="D5ABJ0"/>
<dbReference type="SUPFAM" id="SSF47370">
    <property type="entry name" value="Bromodomain"/>
    <property type="match status" value="1"/>
</dbReference>
<dbReference type="InterPro" id="IPR001487">
    <property type="entry name" value="Bromodomain"/>
</dbReference>
<dbReference type="Gene3D" id="1.20.920.10">
    <property type="entry name" value="Bromodomain-like"/>
    <property type="match status" value="1"/>
</dbReference>
<accession>D5ABJ0</accession>
<name>D5ABJ0_PICSI</name>
<sequence length="377" mass="43625">MDSTLADASAKDTVQDVQAGVEEKEEDENFEKERLRQEVDYMTSKVEQLEQKVNEVARFHISSSKDKIQHSKSGLVLRDREREKINLNHRKQQEASRREAGCSKRMAELMRQFSTILRQITQHRWAWPFMTPVDVKGLGLHDYHDVIKKPMDFGTIRRKMDAKDATGYKNVCDICEDVRLVFKNAVTYNDDQSDVHVMAKTLSQKFEEKWKTLWPKVNEEEARRKKEEADANSREMVDSRLSGETDLEKLGGELDELNEHLEKLRQELAPKCRMMSVEEKRQLGESLGKLSPEDLTKALQIIAQKNPSFIPTEDEVELDIDAQDASTLWRLQYFVKAVLSVQAKTSIAKAQAKTKRKKEICDAIAKNARKRIRKMLS</sequence>
<dbReference type="InterPro" id="IPR036427">
    <property type="entry name" value="Bromodomain-like_sf"/>
</dbReference>
<evidence type="ECO:0000256" key="4">
    <source>
        <dbReference type="PROSITE-ProRule" id="PRU00035"/>
    </source>
</evidence>
<dbReference type="PROSITE" id="PS51525">
    <property type="entry name" value="NET"/>
    <property type="match status" value="1"/>
</dbReference>
<keyword evidence="1" id="KW-0805">Transcription regulation</keyword>
<dbReference type="SMART" id="SM00297">
    <property type="entry name" value="BROMO"/>
    <property type="match status" value="1"/>
</dbReference>
<dbReference type="OMA" id="IGGNENQ"/>